<dbReference type="AlphaFoldDB" id="A0A366H6S7"/>
<gene>
    <name evidence="1" type="ORF">DES53_11686</name>
</gene>
<reference evidence="1 2" key="1">
    <citation type="submission" date="2018-06" db="EMBL/GenBank/DDBJ databases">
        <title>Genomic Encyclopedia of Type Strains, Phase IV (KMG-IV): sequencing the most valuable type-strain genomes for metagenomic binning, comparative biology and taxonomic classification.</title>
        <authorList>
            <person name="Goeker M."/>
        </authorList>
    </citation>
    <scope>NUCLEOTIDE SEQUENCE [LARGE SCALE GENOMIC DNA]</scope>
    <source>
        <strain evidence="1 2">DSM 25532</strain>
    </source>
</reference>
<keyword evidence="2" id="KW-1185">Reference proteome</keyword>
<name>A0A366H6S7_9BACT</name>
<protein>
    <recommendedName>
        <fullName evidence="3">Outer membrane protein OmpA-like peptidoglycan-associated protein</fullName>
    </recommendedName>
</protein>
<comment type="caution">
    <text evidence="1">The sequence shown here is derived from an EMBL/GenBank/DDBJ whole genome shotgun (WGS) entry which is preliminary data.</text>
</comment>
<evidence type="ECO:0000313" key="2">
    <source>
        <dbReference type="Proteomes" id="UP000253426"/>
    </source>
</evidence>
<dbReference type="OrthoDB" id="5347798at2"/>
<evidence type="ECO:0008006" key="3">
    <source>
        <dbReference type="Google" id="ProtNLM"/>
    </source>
</evidence>
<dbReference type="Proteomes" id="UP000253426">
    <property type="component" value="Unassembled WGS sequence"/>
</dbReference>
<accession>A0A366H6S7</accession>
<dbReference type="EMBL" id="QNRR01000016">
    <property type="protein sequence ID" value="RBP36647.1"/>
    <property type="molecule type" value="Genomic_DNA"/>
</dbReference>
<dbReference type="RefSeq" id="WP_113961876.1">
    <property type="nucleotide sequence ID" value="NZ_QNRR01000016.1"/>
</dbReference>
<evidence type="ECO:0000313" key="1">
    <source>
        <dbReference type="EMBL" id="RBP36647.1"/>
    </source>
</evidence>
<proteinExistence type="predicted"/>
<sequence length="645" mass="70708">MSAEPKSSDSLHQLKELMLGDELRDIAAFRQRLDSLDASSLERLSKDLAAALKQRKERGGKSFEELVAALQPGTESAIQRSISEDKSKLSNALFPIMGPAIRSYVVDLFRGMVKDLNETIRNTTSAERLKWRLQAKLAGKPYSEYVLLKTRSFRIDEVYLMQRDTGLLLLHVARNPVDEAGDEADLVSGMFTAIRSFVKDSFGKPGTEGDEDASELDGFVFGDREVLIEAGPSLVLAAVVHGVPPASVREQLKALLEELHARLGGKLENFSGNTAELEPERPILRRALVENRAESSESGGGGGGMWRAWLFLGLVAAGVTAWLVASAREQAKWDRYEDALRASPGVAITSVEKRGWWKTHRTMRGLRDPLAAEPSEKFAGYGIDPATVKLDFALMTSMDPAFAKVREERLEEERRKVGASLEKLQADLGTAAASATADGKALSGRLEEDKARTRLLVETLFRSLMADAKGLSITFSEAGDAVTLRGALSVADLAKVKARIEPLSRWLKVDASGLGNASAAELERLRSALDAAAVEYFEGTLQVVDQKKRDELRALVVDVDRVGRELGHEFSFEVIAHPLIGANRDANREVEHQRTQQVRDLLREAGIQESRMALKLSEDLGRSGAGITVRAIEVQGNTKEVKSQR</sequence>
<organism evidence="1 2">
    <name type="scientific">Roseimicrobium gellanilyticum</name>
    <dbReference type="NCBI Taxonomy" id="748857"/>
    <lineage>
        <taxon>Bacteria</taxon>
        <taxon>Pseudomonadati</taxon>
        <taxon>Verrucomicrobiota</taxon>
        <taxon>Verrucomicrobiia</taxon>
        <taxon>Verrucomicrobiales</taxon>
        <taxon>Verrucomicrobiaceae</taxon>
        <taxon>Roseimicrobium</taxon>
    </lineage>
</organism>